<dbReference type="WBParaSite" id="TMUE_3000013007.3">
    <property type="protein sequence ID" value="TMUE_3000013007.3"/>
    <property type="gene ID" value="WBGene00287068"/>
</dbReference>
<evidence type="ECO:0000313" key="13">
    <source>
        <dbReference type="WBParaSite" id="TMUE_3000013007.1"/>
    </source>
</evidence>
<evidence type="ECO:0000256" key="6">
    <source>
        <dbReference type="ARBA" id="ARBA00023170"/>
    </source>
</evidence>
<dbReference type="WBParaSite" id="TMUE_3000013007.2">
    <property type="protein sequence ID" value="TMUE_3000013007.2"/>
    <property type="gene ID" value="WBGene00287068"/>
</dbReference>
<dbReference type="GO" id="GO:0030368">
    <property type="term" value="F:interleukin-17 receptor activity"/>
    <property type="evidence" value="ECO:0007669"/>
    <property type="project" value="InterPro"/>
</dbReference>
<keyword evidence="12" id="KW-1185">Reference proteome</keyword>
<dbReference type="STRING" id="70415.A0A5S6R1G9"/>
<keyword evidence="3 10" id="KW-0732">Signal</keyword>
<evidence type="ECO:0000313" key="14">
    <source>
        <dbReference type="WBParaSite" id="TMUE_3000013007.2"/>
    </source>
</evidence>
<accession>A0A5S6R1G9</accession>
<evidence type="ECO:0000256" key="2">
    <source>
        <dbReference type="ARBA" id="ARBA00022692"/>
    </source>
</evidence>
<feature type="chain" id="PRO_5044624400" evidence="10">
    <location>
        <begin position="32"/>
        <end position="639"/>
    </location>
</feature>
<dbReference type="InterPro" id="IPR013568">
    <property type="entry name" value="SEFIR_dom"/>
</dbReference>
<evidence type="ECO:0000259" key="11">
    <source>
        <dbReference type="PROSITE" id="PS51534"/>
    </source>
</evidence>
<feature type="region of interest" description="Disordered" evidence="8">
    <location>
        <begin position="596"/>
        <end position="623"/>
    </location>
</feature>
<protein>
    <submittedName>
        <fullName evidence="13 14">SEFIR domain-containing protein</fullName>
    </submittedName>
</protein>
<feature type="signal peptide" evidence="10">
    <location>
        <begin position="1"/>
        <end position="31"/>
    </location>
</feature>
<proteinExistence type="predicted"/>
<keyword evidence="2 9" id="KW-0812">Transmembrane</keyword>
<evidence type="ECO:0000313" key="12">
    <source>
        <dbReference type="Proteomes" id="UP000046395"/>
    </source>
</evidence>
<dbReference type="Gene3D" id="3.40.50.11530">
    <property type="match status" value="1"/>
</dbReference>
<feature type="transmembrane region" description="Helical" evidence="9">
    <location>
        <begin position="308"/>
        <end position="330"/>
    </location>
</feature>
<dbReference type="AlphaFoldDB" id="A0A5S6R1G9"/>
<dbReference type="PANTHER" id="PTHR15583:SF7">
    <property type="entry name" value="INTERLEUKIN CYTOKINE RECEPTOR-RELATED PROTEIN 2"/>
    <property type="match status" value="1"/>
</dbReference>
<comment type="subcellular location">
    <subcellularLocation>
        <location evidence="1">Membrane</location>
        <topology evidence="1">Single-pass type I membrane protein</topology>
    </subcellularLocation>
</comment>
<evidence type="ECO:0000256" key="10">
    <source>
        <dbReference type="SAM" id="SignalP"/>
    </source>
</evidence>
<feature type="domain" description="SEFIR" evidence="11">
    <location>
        <begin position="351"/>
        <end position="498"/>
    </location>
</feature>
<reference evidence="12" key="2">
    <citation type="submission" date="2014-03" db="EMBL/GenBank/DDBJ databases">
        <title>The whipworm genome and dual-species transcriptomics of an intimate host-pathogen interaction.</title>
        <authorList>
            <person name="Foth B.J."/>
            <person name="Tsai I.J."/>
            <person name="Reid A.J."/>
            <person name="Bancroft A.J."/>
            <person name="Nichol S."/>
            <person name="Tracey A."/>
            <person name="Holroyd N."/>
            <person name="Cotton J.A."/>
            <person name="Stanley E.J."/>
            <person name="Zarowiecki M."/>
            <person name="Liu J.Z."/>
            <person name="Huckvale T."/>
            <person name="Cooper P.J."/>
            <person name="Grencis R.K."/>
            <person name="Berriman M."/>
        </authorList>
    </citation>
    <scope>NUCLEOTIDE SEQUENCE [LARGE SCALE GENOMIC DNA]</scope>
    <source>
        <strain evidence="12">Edinburgh</strain>
    </source>
</reference>
<name>A0A5S6R1G9_TRIMR</name>
<dbReference type="PROSITE" id="PS51534">
    <property type="entry name" value="SEFIR"/>
    <property type="match status" value="1"/>
</dbReference>
<dbReference type="WBParaSite" id="TMUE_3000013007.1">
    <property type="protein sequence ID" value="TMUE_3000013007.1"/>
    <property type="gene ID" value="WBGene00287068"/>
</dbReference>
<dbReference type="InterPro" id="IPR039465">
    <property type="entry name" value="IL-17_rcpt-like"/>
</dbReference>
<keyword evidence="4 9" id="KW-1133">Transmembrane helix</keyword>
<dbReference type="Proteomes" id="UP000046395">
    <property type="component" value="Unassembled WGS sequence"/>
</dbReference>
<evidence type="ECO:0000256" key="3">
    <source>
        <dbReference type="ARBA" id="ARBA00022729"/>
    </source>
</evidence>
<dbReference type="WBParaSite" id="TMUE_3000013007.5">
    <property type="protein sequence ID" value="TMUE_3000013007.5"/>
    <property type="gene ID" value="WBGene00287068"/>
</dbReference>
<sequence length="639" mass="71762">MPLAKKRATKKDAALWLRLLITFWLHMTISGIDEHCRHSCAPDVCTFTSKTSSCETAARQLFNLDVKQELPHFSPCPSSSIRAVLLGRIVEPKQYLPFVMLNVSTLVDMQGPTAVLFTFKCITSYGRSNKFCDQPRRPCRMVKWNAKLESLFSNVECFHMPPMSLIEVNVTVNSMNCTLRYYVQSPEMTRLQGPTNAADWLPFVVVDPNADDCVIVNVSRPPSSIWLQGVLVEVLSHQGDLLKLHYSEKIPFPDDSVRISNLAAGDYVLHVQVLHPRCPQGRCLYQSLSMQLDRPYPALASSSLNEHALVATLTALGLLLALLLIILFLMMRQRKKSWAQATVLQVNPRKLVKVFLLYSHDSEVYCNVAVALANLLKDDFGCEVMLDEWALRDSLRSPADWVLECMDKANFYLLLFSEGVNLFCNGSTTEDGVLRPWTNAWQAVVKSLCQQAITAKSTDDRTPYICATLSPTPLSVLPAWLTLPCWFKCRLPEELSTLACHLHGLPEGLVDHSCSEAFQRFQQAITAYEQCQLTTISNSDTKERPPECADMWKQTGQTLNTLQEEVSDAEVNDNDDDPQKAFDRYASACRVYQLIPPDETSQAQKPQKYGLLPPDDSDDDVGTFVFLPSSADSELTKCL</sequence>
<evidence type="ECO:0000256" key="8">
    <source>
        <dbReference type="SAM" id="MobiDB-lite"/>
    </source>
</evidence>
<dbReference type="PANTHER" id="PTHR15583">
    <property type="entry name" value="INTERLEUKIN-17 RECEPTOR"/>
    <property type="match status" value="1"/>
</dbReference>
<dbReference type="GO" id="GO:0016020">
    <property type="term" value="C:membrane"/>
    <property type="evidence" value="ECO:0007669"/>
    <property type="project" value="UniProtKB-SubCell"/>
</dbReference>
<keyword evidence="7" id="KW-0325">Glycoprotein</keyword>
<evidence type="ECO:0000256" key="5">
    <source>
        <dbReference type="ARBA" id="ARBA00023136"/>
    </source>
</evidence>
<dbReference type="WBParaSite" id="TMUE_3000013007.4">
    <property type="protein sequence ID" value="TMUE_3000013007.4"/>
    <property type="gene ID" value="WBGene00287068"/>
</dbReference>
<evidence type="ECO:0000256" key="1">
    <source>
        <dbReference type="ARBA" id="ARBA00004479"/>
    </source>
</evidence>
<evidence type="ECO:0000256" key="7">
    <source>
        <dbReference type="ARBA" id="ARBA00023180"/>
    </source>
</evidence>
<keyword evidence="6" id="KW-0675">Receptor</keyword>
<dbReference type="Pfam" id="PF08357">
    <property type="entry name" value="SEFIR"/>
    <property type="match status" value="1"/>
</dbReference>
<reference evidence="12" key="1">
    <citation type="submission" date="2013-11" db="EMBL/GenBank/DDBJ databases">
        <authorList>
            <person name="Aslett M."/>
        </authorList>
    </citation>
    <scope>NUCLEOTIDE SEQUENCE [LARGE SCALE GENOMIC DNA]</scope>
    <source>
        <strain evidence="12">Edinburgh</strain>
    </source>
</reference>
<reference evidence="13" key="3">
    <citation type="submission" date="2019-12" db="UniProtKB">
        <authorList>
            <consortium name="WormBaseParasite"/>
        </authorList>
    </citation>
    <scope>IDENTIFICATION</scope>
</reference>
<evidence type="ECO:0000256" key="4">
    <source>
        <dbReference type="ARBA" id="ARBA00022989"/>
    </source>
</evidence>
<keyword evidence="5 9" id="KW-0472">Membrane</keyword>
<organism evidence="12 13">
    <name type="scientific">Trichuris muris</name>
    <name type="common">Mouse whipworm</name>
    <dbReference type="NCBI Taxonomy" id="70415"/>
    <lineage>
        <taxon>Eukaryota</taxon>
        <taxon>Metazoa</taxon>
        <taxon>Ecdysozoa</taxon>
        <taxon>Nematoda</taxon>
        <taxon>Enoplea</taxon>
        <taxon>Dorylaimia</taxon>
        <taxon>Trichinellida</taxon>
        <taxon>Trichuridae</taxon>
        <taxon>Trichuris</taxon>
    </lineage>
</organism>
<evidence type="ECO:0000256" key="9">
    <source>
        <dbReference type="SAM" id="Phobius"/>
    </source>
</evidence>